<name>A0A0F9T4D2_9ZZZZ</name>
<evidence type="ECO:0000313" key="1">
    <source>
        <dbReference type="EMBL" id="KKN43871.1"/>
    </source>
</evidence>
<reference evidence="1" key="1">
    <citation type="journal article" date="2015" name="Nature">
        <title>Complex archaea that bridge the gap between prokaryotes and eukaryotes.</title>
        <authorList>
            <person name="Spang A."/>
            <person name="Saw J.H."/>
            <person name="Jorgensen S.L."/>
            <person name="Zaremba-Niedzwiedzka K."/>
            <person name="Martijn J."/>
            <person name="Lind A.E."/>
            <person name="van Eijk R."/>
            <person name="Schleper C."/>
            <person name="Guy L."/>
            <person name="Ettema T.J."/>
        </authorList>
    </citation>
    <scope>NUCLEOTIDE SEQUENCE</scope>
</reference>
<sequence>MKYQDIRRGETYHKRFVTRIFPQTCDGAGPGLNCPTAADDEVSYQDFAEGVRTRCTAKQFAAWVARQEKQHDG</sequence>
<protein>
    <submittedName>
        <fullName evidence="1">Uncharacterized protein</fullName>
    </submittedName>
</protein>
<dbReference type="AlphaFoldDB" id="A0A0F9T4D2"/>
<organism evidence="1">
    <name type="scientific">marine sediment metagenome</name>
    <dbReference type="NCBI Taxonomy" id="412755"/>
    <lineage>
        <taxon>unclassified sequences</taxon>
        <taxon>metagenomes</taxon>
        <taxon>ecological metagenomes</taxon>
    </lineage>
</organism>
<comment type="caution">
    <text evidence="1">The sequence shown here is derived from an EMBL/GenBank/DDBJ whole genome shotgun (WGS) entry which is preliminary data.</text>
</comment>
<dbReference type="EMBL" id="LAZR01001483">
    <property type="protein sequence ID" value="KKN43871.1"/>
    <property type="molecule type" value="Genomic_DNA"/>
</dbReference>
<proteinExistence type="predicted"/>
<gene>
    <name evidence="1" type="ORF">LCGC14_0698850</name>
</gene>
<accession>A0A0F9T4D2</accession>